<dbReference type="Proteomes" id="UP001652625">
    <property type="component" value="Chromosome 02"/>
</dbReference>
<reference evidence="3" key="2">
    <citation type="submission" date="2025-08" db="UniProtKB">
        <authorList>
            <consortium name="RefSeq"/>
        </authorList>
    </citation>
    <scope>IDENTIFICATION</scope>
</reference>
<evidence type="ECO:0000313" key="3">
    <source>
        <dbReference type="RefSeq" id="XP_065646127.1"/>
    </source>
</evidence>
<dbReference type="InterPro" id="IPR027417">
    <property type="entry name" value="P-loop_NTPase"/>
</dbReference>
<dbReference type="GeneID" id="136076697"/>
<dbReference type="InterPro" id="IPR000488">
    <property type="entry name" value="Death_dom"/>
</dbReference>
<sequence length="252" mass="29186">MDKVLQYPQFQIKLSKLLVQDWFEIGIYLNVKQHILKAIRNDSINLLKQEDKAYEMIRKWFNFDENPTFEKLKLAILNIPKKDLLKEVEVLASGFFTMTSVLPEVSLNTETSNSPVNSTKFSAKKDISEICTALKSFYLINYGKICEVQPPLKFPANVDLMHKFVDLCIVDAVNTQTDAVFSVERKEFLEKQLRYKPIPYSEIFMKERSVTLISGIAGIGKTWLLRKCLLDWSNGLIWENLKLVFLFGMQEA</sequence>
<evidence type="ECO:0000259" key="1">
    <source>
        <dbReference type="PROSITE" id="PS50017"/>
    </source>
</evidence>
<dbReference type="Gene3D" id="3.40.50.300">
    <property type="entry name" value="P-loop containing nucleotide triphosphate hydrolases"/>
    <property type="match status" value="1"/>
</dbReference>
<protein>
    <submittedName>
        <fullName evidence="3">Uncharacterized protein LOC136076697 isoform X1</fullName>
    </submittedName>
</protein>
<name>A0ABM4BB20_HYDVU</name>
<evidence type="ECO:0000313" key="2">
    <source>
        <dbReference type="Proteomes" id="UP001652625"/>
    </source>
</evidence>
<dbReference type="InterPro" id="IPR011029">
    <property type="entry name" value="DEATH-like_dom_sf"/>
</dbReference>
<gene>
    <name evidence="3" type="primary">LOC136076697</name>
</gene>
<organism evidence="2 3">
    <name type="scientific">Hydra vulgaris</name>
    <name type="common">Hydra</name>
    <name type="synonym">Hydra attenuata</name>
    <dbReference type="NCBI Taxonomy" id="6087"/>
    <lineage>
        <taxon>Eukaryota</taxon>
        <taxon>Metazoa</taxon>
        <taxon>Cnidaria</taxon>
        <taxon>Hydrozoa</taxon>
        <taxon>Hydroidolina</taxon>
        <taxon>Anthoathecata</taxon>
        <taxon>Aplanulata</taxon>
        <taxon>Hydridae</taxon>
        <taxon>Hydra</taxon>
    </lineage>
</organism>
<feature type="domain" description="Death" evidence="1">
    <location>
        <begin position="21"/>
        <end position="92"/>
    </location>
</feature>
<dbReference type="Gene3D" id="1.10.533.10">
    <property type="entry name" value="Death Domain, Fas"/>
    <property type="match status" value="1"/>
</dbReference>
<proteinExistence type="predicted"/>
<dbReference type="RefSeq" id="XP_065646127.1">
    <property type="nucleotide sequence ID" value="XM_065790055.1"/>
</dbReference>
<keyword evidence="2" id="KW-1185">Reference proteome</keyword>
<accession>A0ABM4BB20</accession>
<reference evidence="2" key="1">
    <citation type="submission" date="2025-05" db="UniProtKB">
        <authorList>
            <consortium name="RefSeq"/>
        </authorList>
    </citation>
    <scope>NUCLEOTIDE SEQUENCE [LARGE SCALE GENOMIC DNA]</scope>
</reference>
<dbReference type="PROSITE" id="PS50017">
    <property type="entry name" value="DEATH_DOMAIN"/>
    <property type="match status" value="1"/>
</dbReference>
<dbReference type="CDD" id="cd01670">
    <property type="entry name" value="Death"/>
    <property type="match status" value="1"/>
</dbReference>